<protein>
    <submittedName>
        <fullName evidence="1">Uncharacterized protein</fullName>
    </submittedName>
</protein>
<reference evidence="1" key="1">
    <citation type="submission" date="2019-02" db="EMBL/GenBank/DDBJ databases">
        <authorList>
            <person name="Gruber-Vodicka R. H."/>
            <person name="Seah K. B. B."/>
        </authorList>
    </citation>
    <scope>NUCLEOTIDE SEQUENCE</scope>
    <source>
        <strain evidence="1">BECK_BZ126</strain>
    </source>
</reference>
<organism evidence="1">
    <name type="scientific">Candidatus Kentrum sp. TC</name>
    <dbReference type="NCBI Taxonomy" id="2126339"/>
    <lineage>
        <taxon>Bacteria</taxon>
        <taxon>Pseudomonadati</taxon>
        <taxon>Pseudomonadota</taxon>
        <taxon>Gammaproteobacteria</taxon>
        <taxon>Candidatus Kentrum</taxon>
    </lineage>
</organism>
<dbReference type="AlphaFoldDB" id="A0A450ZC15"/>
<name>A0A450ZC15_9GAMM</name>
<gene>
    <name evidence="1" type="ORF">BECKTC1821F_GA0114240_100152</name>
</gene>
<sequence>MPWRQGDRFRIEAHVSIGLATMINRTIGEPLEKSALVSKGWMGRIDRAFG</sequence>
<accession>A0A450ZC15</accession>
<dbReference type="EMBL" id="CAADFW010000001">
    <property type="protein sequence ID" value="VFK51336.1"/>
    <property type="molecule type" value="Genomic_DNA"/>
</dbReference>
<evidence type="ECO:0000313" key="1">
    <source>
        <dbReference type="EMBL" id="VFK51336.1"/>
    </source>
</evidence>
<proteinExistence type="predicted"/>